<proteinExistence type="predicted"/>
<keyword evidence="1" id="KW-0472">Membrane</keyword>
<dbReference type="AlphaFoldDB" id="A0A852RBP1"/>
<evidence type="ECO:0000256" key="1">
    <source>
        <dbReference type="SAM" id="Phobius"/>
    </source>
</evidence>
<accession>A0A852RBP1</accession>
<feature type="transmembrane region" description="Helical" evidence="1">
    <location>
        <begin position="41"/>
        <end position="62"/>
    </location>
</feature>
<evidence type="ECO:0000313" key="3">
    <source>
        <dbReference type="Proteomes" id="UP000586095"/>
    </source>
</evidence>
<sequence>MDFIPMLVDVVSVLPAIEVPDLEPDFNAPFVKPSLHVVNSAAAIATIACLLGVVLSVILLAVGKLSQRNQNIAWIVLACALVGTMLLGSATALMTYVGGIPLF</sequence>
<organism evidence="2 3">
    <name type="scientific">Leucobacter aridicollis</name>
    <dbReference type="NCBI Taxonomy" id="283878"/>
    <lineage>
        <taxon>Bacteria</taxon>
        <taxon>Bacillati</taxon>
        <taxon>Actinomycetota</taxon>
        <taxon>Actinomycetes</taxon>
        <taxon>Micrococcales</taxon>
        <taxon>Microbacteriaceae</taxon>
        <taxon>Leucobacter</taxon>
    </lineage>
</organism>
<dbReference type="EMBL" id="JACCBD010000001">
    <property type="protein sequence ID" value="NYD27839.1"/>
    <property type="molecule type" value="Genomic_DNA"/>
</dbReference>
<gene>
    <name evidence="2" type="ORF">BJ960_002642</name>
</gene>
<feature type="transmembrane region" description="Helical" evidence="1">
    <location>
        <begin position="74"/>
        <end position="97"/>
    </location>
</feature>
<reference evidence="2 3" key="1">
    <citation type="submission" date="2020-07" db="EMBL/GenBank/DDBJ databases">
        <title>Sequencing the genomes of 1000 actinobacteria strains.</title>
        <authorList>
            <person name="Klenk H.-P."/>
        </authorList>
    </citation>
    <scope>NUCLEOTIDE SEQUENCE [LARGE SCALE GENOMIC DNA]</scope>
    <source>
        <strain evidence="2 3">DSM 17380</strain>
    </source>
</reference>
<keyword evidence="3" id="KW-1185">Reference proteome</keyword>
<evidence type="ECO:0000313" key="2">
    <source>
        <dbReference type="EMBL" id="NYD27839.1"/>
    </source>
</evidence>
<keyword evidence="1" id="KW-1133">Transmembrane helix</keyword>
<protein>
    <submittedName>
        <fullName evidence="2">Uncharacterized protein</fullName>
    </submittedName>
</protein>
<dbReference type="Proteomes" id="UP000586095">
    <property type="component" value="Unassembled WGS sequence"/>
</dbReference>
<dbReference type="RefSeq" id="WP_185987638.1">
    <property type="nucleotide sequence ID" value="NZ_BAAALZ010000001.1"/>
</dbReference>
<name>A0A852RBP1_9MICO</name>
<comment type="caution">
    <text evidence="2">The sequence shown here is derived from an EMBL/GenBank/DDBJ whole genome shotgun (WGS) entry which is preliminary data.</text>
</comment>
<keyword evidence="1" id="KW-0812">Transmembrane</keyword>